<evidence type="ECO:0000313" key="2">
    <source>
        <dbReference type="Proteomes" id="UP001054821"/>
    </source>
</evidence>
<dbReference type="EMBL" id="JAJFAZ020000004">
    <property type="protein sequence ID" value="KAI5335769.1"/>
    <property type="molecule type" value="Genomic_DNA"/>
</dbReference>
<evidence type="ECO:0000313" key="1">
    <source>
        <dbReference type="EMBL" id="KAI5335769.1"/>
    </source>
</evidence>
<accession>A0AAD4Z7V1</accession>
<dbReference type="AlphaFoldDB" id="A0AAD4Z7V1"/>
<proteinExistence type="predicted"/>
<sequence>MRDGGEELLSLALGSGMVGEAAKNGNNLSKPVQIVVTFEDNRDNVIDARKVKSRGGSHEVERKTNRQKRRWIEDGKSQALDIMKGLLTVTLVWLIVPRVGKKTA</sequence>
<keyword evidence="2" id="KW-1185">Reference proteome</keyword>
<name>A0AAD4Z7V1_PRUDU</name>
<comment type="caution">
    <text evidence="1">The sequence shown here is derived from an EMBL/GenBank/DDBJ whole genome shotgun (WGS) entry which is preliminary data.</text>
</comment>
<dbReference type="Proteomes" id="UP001054821">
    <property type="component" value="Chromosome 4"/>
</dbReference>
<organism evidence="1 2">
    <name type="scientific">Prunus dulcis</name>
    <name type="common">Almond</name>
    <name type="synonym">Amygdalus dulcis</name>
    <dbReference type="NCBI Taxonomy" id="3755"/>
    <lineage>
        <taxon>Eukaryota</taxon>
        <taxon>Viridiplantae</taxon>
        <taxon>Streptophyta</taxon>
        <taxon>Embryophyta</taxon>
        <taxon>Tracheophyta</taxon>
        <taxon>Spermatophyta</taxon>
        <taxon>Magnoliopsida</taxon>
        <taxon>eudicotyledons</taxon>
        <taxon>Gunneridae</taxon>
        <taxon>Pentapetalae</taxon>
        <taxon>rosids</taxon>
        <taxon>fabids</taxon>
        <taxon>Rosales</taxon>
        <taxon>Rosaceae</taxon>
        <taxon>Amygdaloideae</taxon>
        <taxon>Amygdaleae</taxon>
        <taxon>Prunus</taxon>
    </lineage>
</organism>
<protein>
    <submittedName>
        <fullName evidence="1">Uncharacterized protein</fullName>
    </submittedName>
</protein>
<reference evidence="1 2" key="1">
    <citation type="journal article" date="2022" name="G3 (Bethesda)">
        <title>Whole-genome sequence and methylome profiling of the almond [Prunus dulcis (Mill.) D.A. Webb] cultivar 'Nonpareil'.</title>
        <authorList>
            <person name="D'Amico-Willman K.M."/>
            <person name="Ouma W.Z."/>
            <person name="Meulia T."/>
            <person name="Sideli G.M."/>
            <person name="Gradziel T.M."/>
            <person name="Fresnedo-Ramirez J."/>
        </authorList>
    </citation>
    <scope>NUCLEOTIDE SEQUENCE [LARGE SCALE GENOMIC DNA]</scope>
    <source>
        <strain evidence="1">Clone GOH B32 T37-40</strain>
    </source>
</reference>
<gene>
    <name evidence="1" type="ORF">L3X38_025903</name>
</gene>